<dbReference type="InterPro" id="IPR050107">
    <property type="entry name" value="ABC_carbohydrate_import_ATPase"/>
</dbReference>
<evidence type="ECO:0000256" key="3">
    <source>
        <dbReference type="ARBA" id="ARBA00022475"/>
    </source>
</evidence>
<keyword evidence="5" id="KW-0547">Nucleotide-binding</keyword>
<dbReference type="GO" id="GO:0005886">
    <property type="term" value="C:plasma membrane"/>
    <property type="evidence" value="ECO:0007669"/>
    <property type="project" value="UniProtKB-SubCell"/>
</dbReference>
<dbReference type="GO" id="GO:0005524">
    <property type="term" value="F:ATP binding"/>
    <property type="evidence" value="ECO:0007669"/>
    <property type="project" value="UniProtKB-KW"/>
</dbReference>
<comment type="subcellular location">
    <subcellularLocation>
        <location evidence="1">Cell membrane</location>
        <topology evidence="1">Peripheral membrane protein</topology>
    </subcellularLocation>
</comment>
<evidence type="ECO:0000256" key="2">
    <source>
        <dbReference type="ARBA" id="ARBA00022448"/>
    </source>
</evidence>
<evidence type="ECO:0000256" key="5">
    <source>
        <dbReference type="ARBA" id="ARBA00022741"/>
    </source>
</evidence>
<dbReference type="EMBL" id="DVHE01000002">
    <property type="protein sequence ID" value="HIR49705.1"/>
    <property type="molecule type" value="Genomic_DNA"/>
</dbReference>
<accession>A0A9D1API7</accession>
<reference evidence="10" key="2">
    <citation type="journal article" date="2021" name="PeerJ">
        <title>Extensive microbial diversity within the chicken gut microbiome revealed by metagenomics and culture.</title>
        <authorList>
            <person name="Gilroy R."/>
            <person name="Ravi A."/>
            <person name="Getino M."/>
            <person name="Pursley I."/>
            <person name="Horton D.L."/>
            <person name="Alikhan N.F."/>
            <person name="Baker D."/>
            <person name="Gharbi K."/>
            <person name="Hall N."/>
            <person name="Watson M."/>
            <person name="Adriaenssens E.M."/>
            <person name="Foster-Nyarko E."/>
            <person name="Jarju S."/>
            <person name="Secka A."/>
            <person name="Antonio M."/>
            <person name="Oren A."/>
            <person name="Chaudhuri R.R."/>
            <person name="La Ragione R."/>
            <person name="Hildebrand F."/>
            <person name="Pallen M.J."/>
        </authorList>
    </citation>
    <scope>NUCLEOTIDE SEQUENCE</scope>
    <source>
        <strain evidence="10">ChiBcec15-4380</strain>
    </source>
</reference>
<protein>
    <submittedName>
        <fullName evidence="10">ABC transporter ATP-binding protein</fullName>
    </submittedName>
</protein>
<proteinExistence type="predicted"/>
<comment type="caution">
    <text evidence="10">The sequence shown here is derived from an EMBL/GenBank/DDBJ whole genome shotgun (WGS) entry which is preliminary data.</text>
</comment>
<keyword evidence="6 10" id="KW-0067">ATP-binding</keyword>
<evidence type="ECO:0000256" key="7">
    <source>
        <dbReference type="ARBA" id="ARBA00022967"/>
    </source>
</evidence>
<keyword evidence="8" id="KW-0472">Membrane</keyword>
<evidence type="ECO:0000313" key="11">
    <source>
        <dbReference type="Proteomes" id="UP000824239"/>
    </source>
</evidence>
<dbReference type="InterPro" id="IPR003439">
    <property type="entry name" value="ABC_transporter-like_ATP-bd"/>
</dbReference>
<dbReference type="AlphaFoldDB" id="A0A9D1API7"/>
<dbReference type="InterPro" id="IPR003593">
    <property type="entry name" value="AAA+_ATPase"/>
</dbReference>
<name>A0A9D1API7_9FIRM</name>
<sequence>MSQKETSAVGAKTCPAIEMRGITKIYPNGVVANQGVDFSVNYGEIHAVMGENGAGKSTLMKMLFGMERPDQGEILFEGKPVQIHSPADAIALHIGMVHQEFMLVPSLTVAENMVLREEPLRGGLFIDYAKAVKATREISEKYRLPIDPNARVADLPVGMKQRVEILKALYRGAKILILDEPTAVLTPQETEELFRQLLILRDSGHTVIFISHKIREIKQICDRITILKDGHSMGIYQVADISEADISRLMVGHDVKMDLDKQPTQPGEVVLQVKNLCYGYGEGKLKVDGVSFSVRRGEVVGIAGVEGNGQRELIEMITGIRPIQRGSVHIGGKDISKMSVYQIREEARCAYVPQERLIFGVAPDTDIEENLMACLFDMPEYSKGGILRRKPITARAKELIQEFTIKCDNEKQAVGMLSGGNIQKVVAARELSRPRDLIVVDQPSRGIDVGATKFIQNKIIQLRDAGSAVLVSSADLAEIMALSDRLLVMYEGEIAAVFTDLSGVTEQQLGEYMLGIKKQTPEEIGACFYEQ</sequence>
<reference evidence="10" key="1">
    <citation type="submission" date="2020-10" db="EMBL/GenBank/DDBJ databases">
        <authorList>
            <person name="Gilroy R."/>
        </authorList>
    </citation>
    <scope>NUCLEOTIDE SEQUENCE</scope>
    <source>
        <strain evidence="10">ChiBcec15-4380</strain>
    </source>
</reference>
<evidence type="ECO:0000256" key="6">
    <source>
        <dbReference type="ARBA" id="ARBA00022840"/>
    </source>
</evidence>
<evidence type="ECO:0000256" key="1">
    <source>
        <dbReference type="ARBA" id="ARBA00004202"/>
    </source>
</evidence>
<dbReference type="Pfam" id="PF00005">
    <property type="entry name" value="ABC_tran"/>
    <property type="match status" value="2"/>
</dbReference>
<dbReference type="GO" id="GO:0016887">
    <property type="term" value="F:ATP hydrolysis activity"/>
    <property type="evidence" value="ECO:0007669"/>
    <property type="project" value="InterPro"/>
</dbReference>
<keyword evidence="4" id="KW-0677">Repeat</keyword>
<dbReference type="CDD" id="cd03215">
    <property type="entry name" value="ABC_Carb_Monos_II"/>
    <property type="match status" value="1"/>
</dbReference>
<dbReference type="FunFam" id="3.40.50.300:FF:000127">
    <property type="entry name" value="Ribose import ATP-binding protein RbsA"/>
    <property type="match status" value="1"/>
</dbReference>
<evidence type="ECO:0000256" key="4">
    <source>
        <dbReference type="ARBA" id="ARBA00022737"/>
    </source>
</evidence>
<feature type="domain" description="ABC transporter" evidence="9">
    <location>
        <begin position="271"/>
        <end position="516"/>
    </location>
</feature>
<dbReference type="SUPFAM" id="SSF52540">
    <property type="entry name" value="P-loop containing nucleoside triphosphate hydrolases"/>
    <property type="match status" value="2"/>
</dbReference>
<keyword evidence="3" id="KW-1003">Cell membrane</keyword>
<keyword evidence="7" id="KW-1278">Translocase</keyword>
<keyword evidence="2" id="KW-0813">Transport</keyword>
<dbReference type="Gene3D" id="3.40.50.300">
    <property type="entry name" value="P-loop containing nucleotide triphosphate hydrolases"/>
    <property type="match status" value="2"/>
</dbReference>
<evidence type="ECO:0000259" key="9">
    <source>
        <dbReference type="PROSITE" id="PS50893"/>
    </source>
</evidence>
<dbReference type="PROSITE" id="PS50893">
    <property type="entry name" value="ABC_TRANSPORTER_2"/>
    <property type="match status" value="2"/>
</dbReference>
<dbReference type="Proteomes" id="UP000824239">
    <property type="component" value="Unassembled WGS sequence"/>
</dbReference>
<gene>
    <name evidence="10" type="ORF">IAA53_00220</name>
</gene>
<dbReference type="SMART" id="SM00382">
    <property type="entry name" value="AAA"/>
    <property type="match status" value="1"/>
</dbReference>
<dbReference type="PANTHER" id="PTHR43790:SF4">
    <property type="entry name" value="GUANOSINE IMPORT ATP-BINDING PROTEIN NUPO"/>
    <property type="match status" value="1"/>
</dbReference>
<dbReference type="PANTHER" id="PTHR43790">
    <property type="entry name" value="CARBOHYDRATE TRANSPORT ATP-BINDING PROTEIN MG119-RELATED"/>
    <property type="match status" value="1"/>
</dbReference>
<dbReference type="InterPro" id="IPR027417">
    <property type="entry name" value="P-loop_NTPase"/>
</dbReference>
<evidence type="ECO:0000256" key="8">
    <source>
        <dbReference type="ARBA" id="ARBA00023136"/>
    </source>
</evidence>
<feature type="domain" description="ABC transporter" evidence="9">
    <location>
        <begin position="17"/>
        <end position="254"/>
    </location>
</feature>
<evidence type="ECO:0000313" key="10">
    <source>
        <dbReference type="EMBL" id="HIR49705.1"/>
    </source>
</evidence>
<organism evidence="10 11">
    <name type="scientific">Candidatus Avoscillospira avicola</name>
    <dbReference type="NCBI Taxonomy" id="2840706"/>
    <lineage>
        <taxon>Bacteria</taxon>
        <taxon>Bacillati</taxon>
        <taxon>Bacillota</taxon>
        <taxon>Clostridia</taxon>
        <taxon>Eubacteriales</taxon>
        <taxon>Oscillospiraceae</taxon>
        <taxon>Oscillospiraceae incertae sedis</taxon>
        <taxon>Candidatus Avoscillospira</taxon>
    </lineage>
</organism>
<dbReference type="CDD" id="cd03216">
    <property type="entry name" value="ABC_Carb_Monos_I"/>
    <property type="match status" value="1"/>
</dbReference>